<dbReference type="SUPFAM" id="SSF55874">
    <property type="entry name" value="ATPase domain of HSP90 chaperone/DNA topoisomerase II/histidine kinase"/>
    <property type="match status" value="1"/>
</dbReference>
<evidence type="ECO:0000259" key="8">
    <source>
        <dbReference type="PROSITE" id="PS50885"/>
    </source>
</evidence>
<dbReference type="SMART" id="SM00304">
    <property type="entry name" value="HAMP"/>
    <property type="match status" value="1"/>
</dbReference>
<keyword evidence="9" id="KW-0418">Kinase</keyword>
<dbReference type="InterPro" id="IPR050640">
    <property type="entry name" value="Bact_2-comp_sensor_kinase"/>
</dbReference>
<evidence type="ECO:0000256" key="5">
    <source>
        <dbReference type="ARBA" id="ARBA00023136"/>
    </source>
</evidence>
<proteinExistence type="predicted"/>
<evidence type="ECO:0000256" key="1">
    <source>
        <dbReference type="ARBA" id="ARBA00004651"/>
    </source>
</evidence>
<dbReference type="RefSeq" id="WP_379316063.1">
    <property type="nucleotide sequence ID" value="NZ_JBHTLM010000001.1"/>
</dbReference>
<evidence type="ECO:0000313" key="9">
    <source>
        <dbReference type="EMBL" id="MFD1175078.1"/>
    </source>
</evidence>
<sequence length="605" mass="69421">MRILRWNSIRTKLIVFLLIPTVICIAAAIFINYSYTTESLRTRMVEENKNLLYQGYRNIDSYLKEINRISLTVYSDSEFYRLLDAGYDDMSANIRIYASLNYIYNSTPGIYQVYLYGMKNNEATLITENTPKRWQSEVPYSGAIVGSKEQLAIESTHESHHYGITSPILQVTEDKVFSLHRRIDKIPLNQALGYLSIDVRASALNDIMNQLYDRDHEKIYIIDSQGHIVYAGQSELIGTTIKDDWYKKQNTTLQQEQGSFKQDDSVFIYQRIQSIGADWTIVKQIPVSYMLREANQTAKINTLLLGLVLLIIVTATILISIRITAPIKRLSRYMTQVQTGNLNVDVLPAGNDEIGLLTNRFGSMMDTINNLILREYKLELSNKNNQLRALQAQINPHFLNNTLQIIGTLALEMEAPQIYKLISALAKMMHYSMHNDDRTVTLQDELEHVKAYVELQKERFENRFAFYYEIDEGLLSMPMPKIILQPIMENYFKHGIDRTKANGLISLVAERKPDGYVRMIVQNNGSQIPEERLELLRKDLDHLSGSLVHDSAQQDPRKPSIGLINVLARLRLVSGDDAALTVENLELTGVRITLEFRSLMESEEQ</sequence>
<evidence type="ECO:0000313" key="10">
    <source>
        <dbReference type="Proteomes" id="UP001597262"/>
    </source>
</evidence>
<keyword evidence="10" id="KW-1185">Reference proteome</keyword>
<dbReference type="PANTHER" id="PTHR34220:SF7">
    <property type="entry name" value="SENSOR HISTIDINE KINASE YPDA"/>
    <property type="match status" value="1"/>
</dbReference>
<dbReference type="PANTHER" id="PTHR34220">
    <property type="entry name" value="SENSOR HISTIDINE KINASE YPDA"/>
    <property type="match status" value="1"/>
</dbReference>
<dbReference type="PROSITE" id="PS50035">
    <property type="entry name" value="PLD"/>
    <property type="match status" value="1"/>
</dbReference>
<keyword evidence="3" id="KW-0597">Phosphoprotein</keyword>
<comment type="caution">
    <text evidence="9">The sequence shown here is derived from an EMBL/GenBank/DDBJ whole genome shotgun (WGS) entry which is preliminary data.</text>
</comment>
<name>A0ABW3RRI4_9BACL</name>
<dbReference type="Gene3D" id="3.30.565.10">
    <property type="entry name" value="Histidine kinase-like ATPase, C-terminal domain"/>
    <property type="match status" value="1"/>
</dbReference>
<dbReference type="EMBL" id="JBHTLM010000001">
    <property type="protein sequence ID" value="MFD1175078.1"/>
    <property type="molecule type" value="Genomic_DNA"/>
</dbReference>
<feature type="domain" description="PLD phosphodiesterase" evidence="7">
    <location>
        <begin position="211"/>
        <end position="240"/>
    </location>
</feature>
<dbReference type="SUPFAM" id="SSF158472">
    <property type="entry name" value="HAMP domain-like"/>
    <property type="match status" value="1"/>
</dbReference>
<dbReference type="CDD" id="cd06225">
    <property type="entry name" value="HAMP"/>
    <property type="match status" value="1"/>
</dbReference>
<keyword evidence="2" id="KW-1003">Cell membrane</keyword>
<dbReference type="Gene3D" id="3.30.450.20">
    <property type="entry name" value="PAS domain"/>
    <property type="match status" value="1"/>
</dbReference>
<evidence type="ECO:0000259" key="7">
    <source>
        <dbReference type="PROSITE" id="PS50035"/>
    </source>
</evidence>
<dbReference type="InterPro" id="IPR003660">
    <property type="entry name" value="HAMP_dom"/>
</dbReference>
<gene>
    <name evidence="9" type="ORF">ACFQ3W_01980</name>
</gene>
<protein>
    <submittedName>
        <fullName evidence="9">Sensor histidine kinase</fullName>
        <ecNumber evidence="9">2.7.13.3</ecNumber>
    </submittedName>
</protein>
<dbReference type="EC" id="2.7.13.3" evidence="9"/>
<evidence type="ECO:0000256" key="2">
    <source>
        <dbReference type="ARBA" id="ARBA00022475"/>
    </source>
</evidence>
<dbReference type="InterPro" id="IPR036890">
    <property type="entry name" value="HATPase_C_sf"/>
</dbReference>
<comment type="subcellular location">
    <subcellularLocation>
        <location evidence="1">Cell membrane</location>
        <topology evidence="1">Multi-pass membrane protein</topology>
    </subcellularLocation>
</comment>
<keyword evidence="6" id="KW-1133">Transmembrane helix</keyword>
<feature type="transmembrane region" description="Helical" evidence="6">
    <location>
        <begin position="12"/>
        <end position="35"/>
    </location>
</feature>
<keyword evidence="5 6" id="KW-0472">Membrane</keyword>
<dbReference type="Proteomes" id="UP001597262">
    <property type="component" value="Unassembled WGS sequence"/>
</dbReference>
<reference evidence="10" key="1">
    <citation type="journal article" date="2019" name="Int. J. Syst. Evol. Microbiol.">
        <title>The Global Catalogue of Microorganisms (GCM) 10K type strain sequencing project: providing services to taxonomists for standard genome sequencing and annotation.</title>
        <authorList>
            <consortium name="The Broad Institute Genomics Platform"/>
            <consortium name="The Broad Institute Genome Sequencing Center for Infectious Disease"/>
            <person name="Wu L."/>
            <person name="Ma J."/>
        </authorList>
    </citation>
    <scope>NUCLEOTIDE SEQUENCE [LARGE SCALE GENOMIC DNA]</scope>
    <source>
        <strain evidence="10">CCUG 59189</strain>
    </source>
</reference>
<dbReference type="Pfam" id="PF06580">
    <property type="entry name" value="His_kinase"/>
    <property type="match status" value="1"/>
</dbReference>
<evidence type="ECO:0000256" key="3">
    <source>
        <dbReference type="ARBA" id="ARBA00022553"/>
    </source>
</evidence>
<dbReference type="InterPro" id="IPR010559">
    <property type="entry name" value="Sig_transdc_His_kin_internal"/>
</dbReference>
<dbReference type="InterPro" id="IPR001736">
    <property type="entry name" value="PLipase_D/transphosphatidylase"/>
</dbReference>
<evidence type="ECO:0000256" key="4">
    <source>
        <dbReference type="ARBA" id="ARBA00022679"/>
    </source>
</evidence>
<accession>A0ABW3RRI4</accession>
<dbReference type="GO" id="GO:0004673">
    <property type="term" value="F:protein histidine kinase activity"/>
    <property type="evidence" value="ECO:0007669"/>
    <property type="project" value="UniProtKB-EC"/>
</dbReference>
<dbReference type="PROSITE" id="PS50885">
    <property type="entry name" value="HAMP"/>
    <property type="match status" value="1"/>
</dbReference>
<dbReference type="Gene3D" id="1.10.8.500">
    <property type="entry name" value="HAMP domain in histidine kinase"/>
    <property type="match status" value="1"/>
</dbReference>
<keyword evidence="4 9" id="KW-0808">Transferase</keyword>
<keyword evidence="6" id="KW-0812">Transmembrane</keyword>
<dbReference type="Pfam" id="PF00672">
    <property type="entry name" value="HAMP"/>
    <property type="match status" value="1"/>
</dbReference>
<feature type="transmembrane region" description="Helical" evidence="6">
    <location>
        <begin position="303"/>
        <end position="325"/>
    </location>
</feature>
<organism evidence="9 10">
    <name type="scientific">Paenibacillus puldeungensis</name>
    <dbReference type="NCBI Taxonomy" id="696536"/>
    <lineage>
        <taxon>Bacteria</taxon>
        <taxon>Bacillati</taxon>
        <taxon>Bacillota</taxon>
        <taxon>Bacilli</taxon>
        <taxon>Bacillales</taxon>
        <taxon>Paenibacillaceae</taxon>
        <taxon>Paenibacillus</taxon>
    </lineage>
</organism>
<feature type="domain" description="HAMP" evidence="8">
    <location>
        <begin position="321"/>
        <end position="373"/>
    </location>
</feature>
<evidence type="ECO:0000256" key="6">
    <source>
        <dbReference type="SAM" id="Phobius"/>
    </source>
</evidence>